<dbReference type="OrthoDB" id="5918800at2759"/>
<evidence type="ECO:0000259" key="5">
    <source>
        <dbReference type="Pfam" id="PF08573"/>
    </source>
</evidence>
<evidence type="ECO:0000313" key="7">
    <source>
        <dbReference type="Proteomes" id="UP000054776"/>
    </source>
</evidence>
<feature type="non-terminal residue" evidence="6">
    <location>
        <position position="1"/>
    </location>
</feature>
<name>A0A0V1BK00_TRISP</name>
<evidence type="ECO:0000313" key="6">
    <source>
        <dbReference type="EMBL" id="KRY36899.1"/>
    </source>
</evidence>
<organism evidence="6 7">
    <name type="scientific">Trichinella spiralis</name>
    <name type="common">Trichina worm</name>
    <dbReference type="NCBI Taxonomy" id="6334"/>
    <lineage>
        <taxon>Eukaryota</taxon>
        <taxon>Metazoa</taxon>
        <taxon>Ecdysozoa</taxon>
        <taxon>Nematoda</taxon>
        <taxon>Enoplea</taxon>
        <taxon>Dorylaimia</taxon>
        <taxon>Trichinellida</taxon>
        <taxon>Trichinellidae</taxon>
        <taxon>Trichinella</taxon>
    </lineage>
</organism>
<dbReference type="InterPro" id="IPR013882">
    <property type="entry name" value="Ctp1_C"/>
</dbReference>
<evidence type="ECO:0000256" key="1">
    <source>
        <dbReference type="ARBA" id="ARBA00004123"/>
    </source>
</evidence>
<keyword evidence="2" id="KW-0227">DNA damage</keyword>
<dbReference type="GO" id="GO:0005634">
    <property type="term" value="C:nucleus"/>
    <property type="evidence" value="ECO:0007669"/>
    <property type="project" value="UniProtKB-SubCell"/>
</dbReference>
<keyword evidence="7" id="KW-1185">Reference proteome</keyword>
<proteinExistence type="predicted"/>
<feature type="region of interest" description="Disordered" evidence="4">
    <location>
        <begin position="103"/>
        <end position="123"/>
    </location>
</feature>
<protein>
    <recommendedName>
        <fullName evidence="5">DNA endonuclease activator Ctp1 C-terminal domain-containing protein</fullName>
    </recommendedName>
</protein>
<evidence type="ECO:0000256" key="4">
    <source>
        <dbReference type="SAM" id="MobiDB-lite"/>
    </source>
</evidence>
<dbReference type="Pfam" id="PF08573">
    <property type="entry name" value="SAE2"/>
    <property type="match status" value="1"/>
</dbReference>
<comment type="subcellular location">
    <subcellularLocation>
        <location evidence="1">Nucleus</location>
    </subcellularLocation>
</comment>
<reference evidence="6 7" key="1">
    <citation type="submission" date="2015-01" db="EMBL/GenBank/DDBJ databases">
        <title>Evolution of Trichinella species and genotypes.</title>
        <authorList>
            <person name="Korhonen P.K."/>
            <person name="Edoardo P."/>
            <person name="Giuseppe L.R."/>
            <person name="Gasser R.B."/>
        </authorList>
    </citation>
    <scope>NUCLEOTIDE SEQUENCE [LARGE SCALE GENOMIC DNA]</scope>
    <source>
        <strain evidence="6">ISS3</strain>
    </source>
</reference>
<keyword evidence="3" id="KW-0539">Nucleus</keyword>
<comment type="caution">
    <text evidence="6">The sequence shown here is derived from an EMBL/GenBank/DDBJ whole genome shotgun (WGS) entry which is preliminary data.</text>
</comment>
<accession>A0A0V1BK00</accession>
<gene>
    <name evidence="6" type="ORF">T01_1959</name>
</gene>
<dbReference type="AlphaFoldDB" id="A0A0V1BK00"/>
<evidence type="ECO:0000256" key="2">
    <source>
        <dbReference type="ARBA" id="ARBA00022763"/>
    </source>
</evidence>
<dbReference type="GO" id="GO:0006281">
    <property type="term" value="P:DNA repair"/>
    <property type="evidence" value="ECO:0007669"/>
    <property type="project" value="InterPro"/>
</dbReference>
<dbReference type="EMBL" id="JYDH01000038">
    <property type="protein sequence ID" value="KRY36899.1"/>
    <property type="molecule type" value="Genomic_DNA"/>
</dbReference>
<dbReference type="InParanoid" id="A0A0V1BK00"/>
<feature type="domain" description="DNA endonuclease activator Ctp1 C-terminal" evidence="5">
    <location>
        <begin position="99"/>
        <end position="124"/>
    </location>
</feature>
<sequence>LKRSSGKYIYQIYPTFPNIQFKLTTFTGKMPKKMNGTINLINTKEKNETKFTSIFSNLNENLIGDVVDFELGSPKTAQVDRSLEQQFTVCRCGEVEKFDKLERGRKRKKRPPTPEHFWDVGFPSDDEIESRQLMFKRKCSPNKSRQLNCDQ</sequence>
<evidence type="ECO:0000256" key="3">
    <source>
        <dbReference type="ARBA" id="ARBA00023242"/>
    </source>
</evidence>
<feature type="non-terminal residue" evidence="6">
    <location>
        <position position="151"/>
    </location>
</feature>
<dbReference type="Proteomes" id="UP000054776">
    <property type="component" value="Unassembled WGS sequence"/>
</dbReference>